<evidence type="ECO:0000256" key="3">
    <source>
        <dbReference type="ARBA" id="ARBA00023163"/>
    </source>
</evidence>
<dbReference type="SUPFAM" id="SSF46785">
    <property type="entry name" value="Winged helix' DNA-binding domain"/>
    <property type="match status" value="1"/>
</dbReference>
<dbReference type="RefSeq" id="WP_233479406.1">
    <property type="nucleotide sequence ID" value="NZ_CP013970.1"/>
</dbReference>
<evidence type="ECO:0000313" key="6">
    <source>
        <dbReference type="Proteomes" id="UP000264980"/>
    </source>
</evidence>
<dbReference type="AlphaFoldDB" id="A0A345CX23"/>
<dbReference type="EMBL" id="CP013970">
    <property type="protein sequence ID" value="AXF77990.1"/>
    <property type="molecule type" value="Genomic_DNA"/>
</dbReference>
<dbReference type="Proteomes" id="UP000264980">
    <property type="component" value="Chromosome"/>
</dbReference>
<dbReference type="Gene3D" id="1.10.10.10">
    <property type="entry name" value="Winged helix-like DNA-binding domain superfamily/Winged helix DNA-binding domain"/>
    <property type="match status" value="1"/>
</dbReference>
<feature type="domain" description="HTH hxlR-type" evidence="4">
    <location>
        <begin position="26"/>
        <end position="127"/>
    </location>
</feature>
<keyword evidence="3" id="KW-0804">Transcription</keyword>
<evidence type="ECO:0000256" key="2">
    <source>
        <dbReference type="ARBA" id="ARBA00023125"/>
    </source>
</evidence>
<organism evidence="5 6">
    <name type="scientific">Erwinia tracheiphila</name>
    <dbReference type="NCBI Taxonomy" id="65700"/>
    <lineage>
        <taxon>Bacteria</taxon>
        <taxon>Pseudomonadati</taxon>
        <taxon>Pseudomonadota</taxon>
        <taxon>Gammaproteobacteria</taxon>
        <taxon>Enterobacterales</taxon>
        <taxon>Erwiniaceae</taxon>
        <taxon>Erwinia</taxon>
    </lineage>
</organism>
<evidence type="ECO:0000259" key="4">
    <source>
        <dbReference type="PROSITE" id="PS51118"/>
    </source>
</evidence>
<keyword evidence="2" id="KW-0238">DNA-binding</keyword>
<protein>
    <submittedName>
        <fullName evidence="5">Transcriptional regulator</fullName>
    </submittedName>
</protein>
<dbReference type="PANTHER" id="PTHR33204:SF37">
    <property type="entry name" value="HTH-TYPE TRANSCRIPTIONAL REGULATOR YODB"/>
    <property type="match status" value="1"/>
</dbReference>
<reference evidence="6" key="1">
    <citation type="submission" date="2016-01" db="EMBL/GenBank/DDBJ databases">
        <authorList>
            <person name="Shapiro L."/>
        </authorList>
    </citation>
    <scope>NUCLEOTIDE SEQUENCE [LARGE SCALE GENOMIC DNA]</scope>
    <source>
        <strain evidence="6">MDcuke</strain>
    </source>
</reference>
<keyword evidence="1" id="KW-0805">Transcription regulation</keyword>
<evidence type="ECO:0000313" key="5">
    <source>
        <dbReference type="EMBL" id="AXF77990.1"/>
    </source>
</evidence>
<proteinExistence type="predicted"/>
<name>A0A345CX23_9GAMM</name>
<dbReference type="GO" id="GO:0003677">
    <property type="term" value="F:DNA binding"/>
    <property type="evidence" value="ECO:0007669"/>
    <property type="project" value="UniProtKB-KW"/>
</dbReference>
<accession>A0A345CX23</accession>
<dbReference type="InterPro" id="IPR002577">
    <property type="entry name" value="HTH_HxlR"/>
</dbReference>
<gene>
    <name evidence="5" type="ORF">AV903_21480</name>
</gene>
<dbReference type="PANTHER" id="PTHR33204">
    <property type="entry name" value="TRANSCRIPTIONAL REGULATOR, MARR FAMILY"/>
    <property type="match status" value="1"/>
</dbReference>
<dbReference type="InterPro" id="IPR036388">
    <property type="entry name" value="WH-like_DNA-bd_sf"/>
</dbReference>
<evidence type="ECO:0000256" key="1">
    <source>
        <dbReference type="ARBA" id="ARBA00023015"/>
    </source>
</evidence>
<dbReference type="Pfam" id="PF01638">
    <property type="entry name" value="HxlR"/>
    <property type="match status" value="1"/>
</dbReference>
<dbReference type="PROSITE" id="PS51118">
    <property type="entry name" value="HTH_HXLR"/>
    <property type="match status" value="1"/>
</dbReference>
<sequence length="142" mass="16453">MKIITDKTSGPAGENFRRGELLNVACQSRMVLKRLTNRWSLLVLVVLVALEKETMRFGELRRKIGGVSERMLSQTLRYMEEYGFVERIDHGVNPPHVDYRLSPLGHQVREQIIGLTEWIEMNLQQIVDNRRDFATASEQKTP</sequence>
<dbReference type="InterPro" id="IPR036390">
    <property type="entry name" value="WH_DNA-bd_sf"/>
</dbReference>